<dbReference type="Proteomes" id="UP000246078">
    <property type="component" value="Unassembled WGS sequence"/>
</dbReference>
<keyword evidence="1" id="KW-0812">Transmembrane</keyword>
<dbReference type="EMBL" id="PRFC01000170">
    <property type="protein sequence ID" value="PWV03742.1"/>
    <property type="molecule type" value="Genomic_DNA"/>
</dbReference>
<dbReference type="VEuPathDB" id="TriTrypDB:TCDM_05815"/>
<evidence type="ECO:0000313" key="3">
    <source>
        <dbReference type="Proteomes" id="UP000246078"/>
    </source>
</evidence>
<dbReference type="VEuPathDB" id="TriTrypDB:TcYC6_0049490"/>
<dbReference type="AlphaFoldDB" id="A0A2V2W512"/>
<protein>
    <submittedName>
        <fullName evidence="2">Uncharacterized protein</fullName>
    </submittedName>
</protein>
<dbReference type="VEuPathDB" id="TriTrypDB:C4B63_80g10"/>
<feature type="transmembrane region" description="Helical" evidence="1">
    <location>
        <begin position="15"/>
        <end position="32"/>
    </location>
</feature>
<dbReference type="VEuPathDB" id="TriTrypDB:TcG_04154"/>
<keyword evidence="1" id="KW-1133">Transmembrane helix</keyword>
<dbReference type="VEuPathDB" id="TriTrypDB:TcCLB.508525.60"/>
<dbReference type="VEuPathDB" id="TriTrypDB:ECC02_009244"/>
<comment type="caution">
    <text evidence="2">The sequence shown here is derived from an EMBL/GenBank/DDBJ whole genome shotgun (WGS) entry which is preliminary data.</text>
</comment>
<dbReference type="VEuPathDB" id="TriTrypDB:C3747_170g56"/>
<dbReference type="VEuPathDB" id="TriTrypDB:BCY84_08313"/>
<dbReference type="VEuPathDB" id="TriTrypDB:TCSYLVIO_005364"/>
<evidence type="ECO:0000256" key="1">
    <source>
        <dbReference type="SAM" id="Phobius"/>
    </source>
</evidence>
<sequence length="160" mass="17753">MGPDPLVYSSSPPKFLALGMKVVIPGTTALYLKKCGCRVLEKHMNCVAEAKRNNAVAMWGIVFKKIATFTVMVDTSNGEPLCPETPMFIGLGEAGGCYLRFCRNASGAMYFRGGQYRFSLQRFLAGSKAQLTESFSVWLPAWLDHHHRSRHRVGGCHYTT</sequence>
<gene>
    <name evidence="2" type="ORF">C3747_170g56</name>
</gene>
<accession>A0A2V2W512</accession>
<name>A0A2V2W512_TRYCR</name>
<dbReference type="VEuPathDB" id="TriTrypDB:TcBrA4_0035490"/>
<organism evidence="2 3">
    <name type="scientific">Trypanosoma cruzi</name>
    <dbReference type="NCBI Taxonomy" id="5693"/>
    <lineage>
        <taxon>Eukaryota</taxon>
        <taxon>Discoba</taxon>
        <taxon>Euglenozoa</taxon>
        <taxon>Kinetoplastea</taxon>
        <taxon>Metakinetoplastina</taxon>
        <taxon>Trypanosomatida</taxon>
        <taxon>Trypanosomatidae</taxon>
        <taxon>Trypanosoma</taxon>
        <taxon>Schizotrypanum</taxon>
    </lineage>
</organism>
<keyword evidence="1" id="KW-0472">Membrane</keyword>
<proteinExistence type="predicted"/>
<dbReference type="VEuPathDB" id="TriTrypDB:TcCL_ESM00865"/>
<reference evidence="2 3" key="1">
    <citation type="journal article" date="2018" name="Microb. Genom.">
        <title>Expanding an expanded genome: long-read sequencing of Trypanosoma cruzi.</title>
        <authorList>
            <person name="Berna L."/>
            <person name="Rodriguez M."/>
            <person name="Chiribao M.L."/>
            <person name="Parodi-Talice A."/>
            <person name="Pita S."/>
            <person name="Rijo G."/>
            <person name="Alvarez-Valin F."/>
            <person name="Robello C."/>
        </authorList>
    </citation>
    <scope>NUCLEOTIDE SEQUENCE [LARGE SCALE GENOMIC DNA]</scope>
    <source>
        <strain evidence="2 3">TCC</strain>
    </source>
</reference>
<dbReference type="VEuPathDB" id="TriTrypDB:Tc_MARK_4044"/>
<evidence type="ECO:0000313" key="2">
    <source>
        <dbReference type="EMBL" id="PWV03742.1"/>
    </source>
</evidence>